<dbReference type="EMBL" id="KZ992510">
    <property type="protein sequence ID" value="RKP09487.1"/>
    <property type="molecule type" value="Genomic_DNA"/>
</dbReference>
<feature type="compositionally biased region" description="Polar residues" evidence="1">
    <location>
        <begin position="1"/>
        <end position="12"/>
    </location>
</feature>
<reference evidence="3" key="1">
    <citation type="journal article" date="2018" name="Nat. Microbiol.">
        <title>Leveraging single-cell genomics to expand the fungal tree of life.</title>
        <authorList>
            <person name="Ahrendt S.R."/>
            <person name="Quandt C.A."/>
            <person name="Ciobanu D."/>
            <person name="Clum A."/>
            <person name="Salamov A."/>
            <person name="Andreopoulos B."/>
            <person name="Cheng J.F."/>
            <person name="Woyke T."/>
            <person name="Pelin A."/>
            <person name="Henrissat B."/>
            <person name="Reynolds N.K."/>
            <person name="Benny G.L."/>
            <person name="Smith M.E."/>
            <person name="James T.Y."/>
            <person name="Grigoriev I.V."/>
        </authorList>
    </citation>
    <scope>NUCLEOTIDE SEQUENCE [LARGE SCALE GENOMIC DNA]</scope>
    <source>
        <strain evidence="3">RSA 1356</strain>
    </source>
</reference>
<proteinExistence type="predicted"/>
<accession>A0A4P9XTJ3</accession>
<sequence>MAEVAPQSSPDGSTPCRPTVGAHPGRQHQLCVKGSCLPHHPPRGMPWTNVFAASKHVLKPTVVLSMSSGMSKSVVVYAVYTQCRRTRKTTKAIAVAPVCKHAIPDHEYQRQQRQTSSPPPIKRGNCRQRRANIVFRRERARQAEHRIGPCDTRSMSMQPVQHALDIVTHSSMHASESSRTHSGDHVVDTCYEITSAYLTVGGDVQQQQQQQWWWWWHQRWQRRQGL</sequence>
<protein>
    <submittedName>
        <fullName evidence="2">Uncharacterized protein</fullName>
    </submittedName>
</protein>
<evidence type="ECO:0000256" key="1">
    <source>
        <dbReference type="SAM" id="MobiDB-lite"/>
    </source>
</evidence>
<dbReference type="AlphaFoldDB" id="A0A4P9XTJ3"/>
<evidence type="ECO:0000313" key="3">
    <source>
        <dbReference type="Proteomes" id="UP000271241"/>
    </source>
</evidence>
<evidence type="ECO:0000313" key="2">
    <source>
        <dbReference type="EMBL" id="RKP09487.1"/>
    </source>
</evidence>
<dbReference type="Proteomes" id="UP000271241">
    <property type="component" value="Unassembled WGS sequence"/>
</dbReference>
<name>A0A4P9XTJ3_9FUNG</name>
<organism evidence="2 3">
    <name type="scientific">Thamnocephalis sphaerospora</name>
    <dbReference type="NCBI Taxonomy" id="78915"/>
    <lineage>
        <taxon>Eukaryota</taxon>
        <taxon>Fungi</taxon>
        <taxon>Fungi incertae sedis</taxon>
        <taxon>Zoopagomycota</taxon>
        <taxon>Zoopagomycotina</taxon>
        <taxon>Zoopagomycetes</taxon>
        <taxon>Zoopagales</taxon>
        <taxon>Sigmoideomycetaceae</taxon>
        <taxon>Thamnocephalis</taxon>
    </lineage>
</organism>
<feature type="region of interest" description="Disordered" evidence="1">
    <location>
        <begin position="106"/>
        <end position="125"/>
    </location>
</feature>
<gene>
    <name evidence="2" type="ORF">THASP1DRAFT_22671</name>
</gene>
<feature type="region of interest" description="Disordered" evidence="1">
    <location>
        <begin position="1"/>
        <end position="24"/>
    </location>
</feature>
<keyword evidence="3" id="KW-1185">Reference proteome</keyword>